<evidence type="ECO:0000259" key="5">
    <source>
        <dbReference type="PROSITE" id="PS50118"/>
    </source>
</evidence>
<name>A0ABR4INV6_9EURO</name>
<dbReference type="PROSITE" id="PS50118">
    <property type="entry name" value="HMG_BOX_2"/>
    <property type="match status" value="1"/>
</dbReference>
<feature type="region of interest" description="Disordered" evidence="4">
    <location>
        <begin position="475"/>
        <end position="498"/>
    </location>
</feature>
<feature type="region of interest" description="Disordered" evidence="4">
    <location>
        <begin position="1"/>
        <end position="72"/>
    </location>
</feature>
<organism evidence="6 7">
    <name type="scientific">Aspergillus cavernicola</name>
    <dbReference type="NCBI Taxonomy" id="176166"/>
    <lineage>
        <taxon>Eukaryota</taxon>
        <taxon>Fungi</taxon>
        <taxon>Dikarya</taxon>
        <taxon>Ascomycota</taxon>
        <taxon>Pezizomycotina</taxon>
        <taxon>Eurotiomycetes</taxon>
        <taxon>Eurotiomycetidae</taxon>
        <taxon>Eurotiales</taxon>
        <taxon>Aspergillaceae</taxon>
        <taxon>Aspergillus</taxon>
        <taxon>Aspergillus subgen. Nidulantes</taxon>
    </lineage>
</organism>
<evidence type="ECO:0000256" key="3">
    <source>
        <dbReference type="PROSITE-ProRule" id="PRU00267"/>
    </source>
</evidence>
<feature type="region of interest" description="Disordered" evidence="4">
    <location>
        <begin position="338"/>
        <end position="371"/>
    </location>
</feature>
<evidence type="ECO:0000256" key="1">
    <source>
        <dbReference type="ARBA" id="ARBA00023125"/>
    </source>
</evidence>
<reference evidence="6 7" key="1">
    <citation type="submission" date="2024-07" db="EMBL/GenBank/DDBJ databases">
        <title>Section-level genome sequencing and comparative genomics of Aspergillus sections Usti and Cavernicolus.</title>
        <authorList>
            <consortium name="Lawrence Berkeley National Laboratory"/>
            <person name="Nybo J.L."/>
            <person name="Vesth T.C."/>
            <person name="Theobald S."/>
            <person name="Frisvad J.C."/>
            <person name="Larsen T.O."/>
            <person name="Kjaerboelling I."/>
            <person name="Rothschild-Mancinelli K."/>
            <person name="Lyhne E.K."/>
            <person name="Kogle M.E."/>
            <person name="Barry K."/>
            <person name="Clum A."/>
            <person name="Na H."/>
            <person name="Ledsgaard L."/>
            <person name="Lin J."/>
            <person name="Lipzen A."/>
            <person name="Kuo A."/>
            <person name="Riley R."/>
            <person name="Mondo S."/>
            <person name="LaButti K."/>
            <person name="Haridas S."/>
            <person name="Pangalinan J."/>
            <person name="Salamov A.A."/>
            <person name="Simmons B.A."/>
            <person name="Magnuson J.K."/>
            <person name="Chen J."/>
            <person name="Drula E."/>
            <person name="Henrissat B."/>
            <person name="Wiebenga A."/>
            <person name="Lubbers R.J."/>
            <person name="Gomes A.C."/>
            <person name="Makela M.R."/>
            <person name="Stajich J."/>
            <person name="Grigoriev I.V."/>
            <person name="Mortensen U.H."/>
            <person name="De vries R.P."/>
            <person name="Baker S.E."/>
            <person name="Andersen M.R."/>
        </authorList>
    </citation>
    <scope>NUCLEOTIDE SEQUENCE [LARGE SCALE GENOMIC DNA]</scope>
    <source>
        <strain evidence="6 7">CBS 600.67</strain>
    </source>
</reference>
<feature type="region of interest" description="Disordered" evidence="4">
    <location>
        <begin position="107"/>
        <end position="153"/>
    </location>
</feature>
<evidence type="ECO:0000256" key="4">
    <source>
        <dbReference type="SAM" id="MobiDB-lite"/>
    </source>
</evidence>
<gene>
    <name evidence="6" type="ORF">BDW59DRAFT_178616</name>
</gene>
<evidence type="ECO:0000313" key="6">
    <source>
        <dbReference type="EMBL" id="KAL2828929.1"/>
    </source>
</evidence>
<feature type="compositionally biased region" description="Polar residues" evidence="4">
    <location>
        <begin position="51"/>
        <end position="72"/>
    </location>
</feature>
<dbReference type="SUPFAM" id="SSF47095">
    <property type="entry name" value="HMG-box"/>
    <property type="match status" value="1"/>
</dbReference>
<sequence length="516" mass="56724">MTRRMLSAMVVRGGPPSPPHSTNSDGGSEDPHEAMYQSMYEGHGSFGGIGQASNTSFNGQSSQPMYAPTSDYSHNVSLHHQRVPNSFNIRTPPADDDFNSGSLVSRSGSIETTASWPSPLRRATSSRKKVLTLPKRQRKAKRRSRSEIRPSLPHPLSILTKDITHIPIKDMELLVNRSTEQRKLEVMQKNGKIPRPMNSFMLYRSAYADRSKAWLTQNNHQIVSEVAGESWAMETQEIRSKYQALANLEKSNHMKAHPAYKFTPSKDNKKKRAGLNNERCSVGADVMSRSGRSPAPRYTSTFSSPEIDNHSWESISNHSTPFNGPMDHGLPTTDGYFSSSWPTSHPSRTLSGMTLTSEPSQYAQPGPNPGLMGYVEDVRLRRGDMDEMQYASSTTLAGLPGAAHHDLLGNHAQMPTTEIGQLDPQLLEYHGNASLNPEDGSQLYGSPHYLWQESVNNSYVLVSNSMADSPVTYTGTSSFPPAPQPLADGREAWAASQGGSLDAAGGDFDAYINHHP</sequence>
<dbReference type="Gene3D" id="1.10.30.10">
    <property type="entry name" value="High mobility group box domain"/>
    <property type="match status" value="1"/>
</dbReference>
<feature type="DNA-binding region" description="HMG box" evidence="3">
    <location>
        <begin position="193"/>
        <end position="261"/>
    </location>
</feature>
<dbReference type="PANTHER" id="PTHR45789">
    <property type="entry name" value="FI18025P1"/>
    <property type="match status" value="1"/>
</dbReference>
<dbReference type="PANTHER" id="PTHR45789:SF2">
    <property type="entry name" value="FI18025P1"/>
    <property type="match status" value="1"/>
</dbReference>
<evidence type="ECO:0000256" key="2">
    <source>
        <dbReference type="ARBA" id="ARBA00023242"/>
    </source>
</evidence>
<dbReference type="SMART" id="SM00398">
    <property type="entry name" value="HMG"/>
    <property type="match status" value="1"/>
</dbReference>
<feature type="compositionally biased region" description="Polar residues" evidence="4">
    <location>
        <begin position="107"/>
        <end position="116"/>
    </location>
</feature>
<keyword evidence="7" id="KW-1185">Reference proteome</keyword>
<dbReference type="Proteomes" id="UP001610335">
    <property type="component" value="Unassembled WGS sequence"/>
</dbReference>
<keyword evidence="1 3" id="KW-0238">DNA-binding</keyword>
<feature type="compositionally biased region" description="Basic residues" evidence="4">
    <location>
        <begin position="124"/>
        <end position="144"/>
    </location>
</feature>
<comment type="caution">
    <text evidence="6">The sequence shown here is derived from an EMBL/GenBank/DDBJ whole genome shotgun (WGS) entry which is preliminary data.</text>
</comment>
<feature type="compositionally biased region" description="Polar residues" evidence="4">
    <location>
        <begin position="338"/>
        <end position="363"/>
    </location>
</feature>
<dbReference type="InterPro" id="IPR009071">
    <property type="entry name" value="HMG_box_dom"/>
</dbReference>
<evidence type="ECO:0000313" key="7">
    <source>
        <dbReference type="Proteomes" id="UP001610335"/>
    </source>
</evidence>
<dbReference type="InterPro" id="IPR051356">
    <property type="entry name" value="SOX/SOX-like_TF"/>
</dbReference>
<keyword evidence="2 3" id="KW-0539">Nucleus</keyword>
<dbReference type="CDD" id="cd01389">
    <property type="entry name" value="HMG-box_ROX1-like"/>
    <property type="match status" value="1"/>
</dbReference>
<dbReference type="EMBL" id="JBFXLS010000018">
    <property type="protein sequence ID" value="KAL2828929.1"/>
    <property type="molecule type" value="Genomic_DNA"/>
</dbReference>
<proteinExistence type="predicted"/>
<accession>A0ABR4INV6</accession>
<dbReference type="InterPro" id="IPR036910">
    <property type="entry name" value="HMG_box_dom_sf"/>
</dbReference>
<feature type="domain" description="HMG box" evidence="5">
    <location>
        <begin position="193"/>
        <end position="261"/>
    </location>
</feature>
<protein>
    <recommendedName>
        <fullName evidence="5">HMG box domain-containing protein</fullName>
    </recommendedName>
</protein>
<dbReference type="Pfam" id="PF00505">
    <property type="entry name" value="HMG_box"/>
    <property type="match status" value="1"/>
</dbReference>